<dbReference type="EMBL" id="WHWB01034514">
    <property type="protein sequence ID" value="KAJ7408860.1"/>
    <property type="molecule type" value="Genomic_DNA"/>
</dbReference>
<organism evidence="2 3">
    <name type="scientific">Willisornis vidua</name>
    <name type="common">Xingu scale-backed antbird</name>
    <dbReference type="NCBI Taxonomy" id="1566151"/>
    <lineage>
        <taxon>Eukaryota</taxon>
        <taxon>Metazoa</taxon>
        <taxon>Chordata</taxon>
        <taxon>Craniata</taxon>
        <taxon>Vertebrata</taxon>
        <taxon>Euteleostomi</taxon>
        <taxon>Archelosauria</taxon>
        <taxon>Archosauria</taxon>
        <taxon>Dinosauria</taxon>
        <taxon>Saurischia</taxon>
        <taxon>Theropoda</taxon>
        <taxon>Coelurosauria</taxon>
        <taxon>Aves</taxon>
        <taxon>Neognathae</taxon>
        <taxon>Neoaves</taxon>
        <taxon>Telluraves</taxon>
        <taxon>Australaves</taxon>
        <taxon>Passeriformes</taxon>
        <taxon>Thamnophilidae</taxon>
        <taxon>Willisornis</taxon>
    </lineage>
</organism>
<comment type="caution">
    <text evidence="2">The sequence shown here is derived from an EMBL/GenBank/DDBJ whole genome shotgun (WGS) entry which is preliminary data.</text>
</comment>
<name>A0ABQ9CTB9_9PASS</name>
<keyword evidence="3" id="KW-1185">Reference proteome</keyword>
<evidence type="ECO:0000313" key="3">
    <source>
        <dbReference type="Proteomes" id="UP001145742"/>
    </source>
</evidence>
<feature type="compositionally biased region" description="Polar residues" evidence="1">
    <location>
        <begin position="63"/>
        <end position="73"/>
    </location>
</feature>
<evidence type="ECO:0000313" key="2">
    <source>
        <dbReference type="EMBL" id="KAJ7408860.1"/>
    </source>
</evidence>
<evidence type="ECO:0000256" key="1">
    <source>
        <dbReference type="SAM" id="MobiDB-lite"/>
    </source>
</evidence>
<feature type="region of interest" description="Disordered" evidence="1">
    <location>
        <begin position="50"/>
        <end position="73"/>
    </location>
</feature>
<feature type="region of interest" description="Disordered" evidence="1">
    <location>
        <begin position="92"/>
        <end position="127"/>
    </location>
</feature>
<sequence>MKFNKSKCKVLHLGQGNSRYEYRPGEEAIERSPEGKDLGVLVEEKLDMSQQHAATAQKAQTQPVLQQNSSGQQVKRGDTLPLLCCHETPSGVLHPAFHPQHNKDVDLLREASEEGHKDNQKEGPPLL</sequence>
<gene>
    <name evidence="2" type="ORF">WISP_118304</name>
</gene>
<feature type="compositionally biased region" description="Basic and acidic residues" evidence="1">
    <location>
        <begin position="101"/>
        <end position="121"/>
    </location>
</feature>
<feature type="compositionally biased region" description="Low complexity" evidence="1">
    <location>
        <begin position="50"/>
        <end position="62"/>
    </location>
</feature>
<protein>
    <submittedName>
        <fullName evidence="2">Sodium glucose cotransporter 1-like</fullName>
    </submittedName>
</protein>
<dbReference type="Proteomes" id="UP001145742">
    <property type="component" value="Unassembled WGS sequence"/>
</dbReference>
<dbReference type="PANTHER" id="PTHR33332">
    <property type="entry name" value="REVERSE TRANSCRIPTASE DOMAIN-CONTAINING PROTEIN"/>
    <property type="match status" value="1"/>
</dbReference>
<reference evidence="2" key="1">
    <citation type="submission" date="2019-10" db="EMBL/GenBank/DDBJ databases">
        <authorList>
            <person name="Soares A.E.R."/>
            <person name="Aleixo A."/>
            <person name="Schneider P."/>
            <person name="Miyaki C.Y."/>
            <person name="Schneider M.P."/>
            <person name="Mello C."/>
            <person name="Vasconcelos A.T.R."/>
        </authorList>
    </citation>
    <scope>NUCLEOTIDE SEQUENCE</scope>
    <source>
        <tissue evidence="2">Muscle</tissue>
    </source>
</reference>
<accession>A0ABQ9CTB9</accession>
<proteinExistence type="predicted"/>